<dbReference type="EMBL" id="JBHUIV010000016">
    <property type="protein sequence ID" value="MFD2202099.1"/>
    <property type="molecule type" value="Genomic_DNA"/>
</dbReference>
<accession>A0ABW5B9I3</accession>
<proteinExistence type="predicted"/>
<evidence type="ECO:0000313" key="3">
    <source>
        <dbReference type="Proteomes" id="UP001597414"/>
    </source>
</evidence>
<keyword evidence="3" id="KW-1185">Reference proteome</keyword>
<gene>
    <name evidence="2" type="ORF">ACFSKV_11005</name>
</gene>
<sequence length="234" mass="27603">MRFLIFLCLFSFCLSLSSQGQSDNTLEKKYRSNIPFDQEIVSGGYFVDPPKEFEGHPYFETKNFESGQITINGLTYSEVPLLYNIWKDEVLTFQPIHKQKILIRADKIDGFTIFFNTPTNFIRLTENPGYSNHGNGIYELVIKGKANLLIKHRKQTKSKREISKFSDEFYEQADFFIEKEKKIIQITSKKQAFEFLQLDKKKLRNPIRQRGLDFRRDKRSFLSYLTTVFNQESL</sequence>
<name>A0ABW5B9I3_9BACT</name>
<feature type="chain" id="PRO_5047384027" evidence="1">
    <location>
        <begin position="23"/>
        <end position="234"/>
    </location>
</feature>
<comment type="caution">
    <text evidence="2">The sequence shown here is derived from an EMBL/GenBank/DDBJ whole genome shotgun (WGS) entry which is preliminary data.</text>
</comment>
<feature type="signal peptide" evidence="1">
    <location>
        <begin position="1"/>
        <end position="22"/>
    </location>
</feature>
<reference evidence="3" key="1">
    <citation type="journal article" date="2019" name="Int. J. Syst. Evol. Microbiol.">
        <title>The Global Catalogue of Microorganisms (GCM) 10K type strain sequencing project: providing services to taxonomists for standard genome sequencing and annotation.</title>
        <authorList>
            <consortium name="The Broad Institute Genomics Platform"/>
            <consortium name="The Broad Institute Genome Sequencing Center for Infectious Disease"/>
            <person name="Wu L."/>
            <person name="Ma J."/>
        </authorList>
    </citation>
    <scope>NUCLEOTIDE SEQUENCE [LARGE SCALE GENOMIC DNA]</scope>
    <source>
        <strain evidence="3">KCTC 19812</strain>
    </source>
</reference>
<protein>
    <submittedName>
        <fullName evidence="2">Uncharacterized protein</fullName>
    </submittedName>
</protein>
<organism evidence="2 3">
    <name type="scientific">Shivajiella indica</name>
    <dbReference type="NCBI Taxonomy" id="872115"/>
    <lineage>
        <taxon>Bacteria</taxon>
        <taxon>Pseudomonadati</taxon>
        <taxon>Bacteroidota</taxon>
        <taxon>Cytophagia</taxon>
        <taxon>Cytophagales</taxon>
        <taxon>Cyclobacteriaceae</taxon>
        <taxon>Shivajiella</taxon>
    </lineage>
</organism>
<evidence type="ECO:0000256" key="1">
    <source>
        <dbReference type="SAM" id="SignalP"/>
    </source>
</evidence>
<keyword evidence="1" id="KW-0732">Signal</keyword>
<dbReference type="RefSeq" id="WP_380802515.1">
    <property type="nucleotide sequence ID" value="NZ_JBHUIV010000016.1"/>
</dbReference>
<dbReference type="Proteomes" id="UP001597414">
    <property type="component" value="Unassembled WGS sequence"/>
</dbReference>
<evidence type="ECO:0000313" key="2">
    <source>
        <dbReference type="EMBL" id="MFD2202099.1"/>
    </source>
</evidence>